<dbReference type="AlphaFoldDB" id="A0A0G1IKH6"/>
<reference evidence="1 2" key="1">
    <citation type="journal article" date="2015" name="Nature">
        <title>rRNA introns, odd ribosomes, and small enigmatic genomes across a large radiation of phyla.</title>
        <authorList>
            <person name="Brown C.T."/>
            <person name="Hug L.A."/>
            <person name="Thomas B.C."/>
            <person name="Sharon I."/>
            <person name="Castelle C.J."/>
            <person name="Singh A."/>
            <person name="Wilkins M.J."/>
            <person name="Williams K.H."/>
            <person name="Banfield J.F."/>
        </authorList>
    </citation>
    <scope>NUCLEOTIDE SEQUENCE [LARGE SCALE GENOMIC DNA]</scope>
</reference>
<evidence type="ECO:0000313" key="1">
    <source>
        <dbReference type="EMBL" id="KKT59896.1"/>
    </source>
</evidence>
<dbReference type="Proteomes" id="UP000034087">
    <property type="component" value="Unassembled WGS sequence"/>
</dbReference>
<sequence length="47" mass="5130">MRLNGVVSAVSEEWVGSVSFLQLCLSGLSFLEAEGSRFFESIFSEAL</sequence>
<comment type="caution">
    <text evidence="1">The sequence shown here is derived from an EMBL/GenBank/DDBJ whole genome shotgun (WGS) entry which is preliminary data.</text>
</comment>
<accession>A0A0G1IKH6</accession>
<proteinExistence type="predicted"/>
<gene>
    <name evidence="1" type="ORF">UW53_C0006G0043</name>
</gene>
<organism evidence="1 2">
    <name type="scientific">Candidatus Giovannonibacteria bacterium GW2011_GWA1_44_25</name>
    <dbReference type="NCBI Taxonomy" id="1618645"/>
    <lineage>
        <taxon>Bacteria</taxon>
        <taxon>Candidatus Giovannoniibacteriota</taxon>
    </lineage>
</organism>
<protein>
    <submittedName>
        <fullName evidence="1">Uncharacterized protein</fullName>
    </submittedName>
</protein>
<evidence type="ECO:0000313" key="2">
    <source>
        <dbReference type="Proteomes" id="UP000034087"/>
    </source>
</evidence>
<name>A0A0G1IKH6_9BACT</name>
<dbReference type="EMBL" id="LCIR01000006">
    <property type="protein sequence ID" value="KKT59896.1"/>
    <property type="molecule type" value="Genomic_DNA"/>
</dbReference>